<keyword evidence="4" id="KW-0413">Isomerase</keyword>
<reference evidence="4 5" key="1">
    <citation type="submission" date="2018-09" db="EMBL/GenBank/DDBJ databases">
        <title>Genomic Encyclopedia of Archaeal and Bacterial Type Strains, Phase II (KMG-II): from individual species to whole genera.</title>
        <authorList>
            <person name="Goeker M."/>
        </authorList>
    </citation>
    <scope>NUCLEOTIDE SEQUENCE [LARGE SCALE GENOMIC DNA]</scope>
    <source>
        <strain evidence="4 5">DSM 27148</strain>
    </source>
</reference>
<keyword evidence="2" id="KW-0472">Membrane</keyword>
<dbReference type="PANTHER" id="PTHR32234">
    <property type="entry name" value="THIOL:DISULFIDE INTERCHANGE PROTEIN DSBD"/>
    <property type="match status" value="1"/>
</dbReference>
<keyword evidence="1" id="KW-0676">Redox-active center</keyword>
<proteinExistence type="predicted"/>
<protein>
    <submittedName>
        <fullName evidence="4">Protein disulfide-isomerase</fullName>
    </submittedName>
</protein>
<evidence type="ECO:0000256" key="2">
    <source>
        <dbReference type="SAM" id="Phobius"/>
    </source>
</evidence>
<dbReference type="SUPFAM" id="SSF52833">
    <property type="entry name" value="Thioredoxin-like"/>
    <property type="match status" value="1"/>
</dbReference>
<dbReference type="AlphaFoldDB" id="A0A419VVF3"/>
<dbReference type="PANTHER" id="PTHR32234:SF0">
    <property type="entry name" value="THIOL:DISULFIDE INTERCHANGE PROTEIN DSBD"/>
    <property type="match status" value="1"/>
</dbReference>
<evidence type="ECO:0000256" key="1">
    <source>
        <dbReference type="ARBA" id="ARBA00023284"/>
    </source>
</evidence>
<dbReference type="OrthoDB" id="1099736at2"/>
<dbReference type="GO" id="GO:0045454">
    <property type="term" value="P:cell redox homeostasis"/>
    <property type="evidence" value="ECO:0007669"/>
    <property type="project" value="TreeGrafter"/>
</dbReference>
<dbReference type="InterPro" id="IPR013766">
    <property type="entry name" value="Thioredoxin_domain"/>
</dbReference>
<dbReference type="PROSITE" id="PS00194">
    <property type="entry name" value="THIOREDOXIN_1"/>
    <property type="match status" value="1"/>
</dbReference>
<sequence>MKKTVNPSANSSTKAPKKKPHPFWRVFWLTFLVASLGYAWYSFYVPSNDVVWADDMVTAQKLANDSGKNMLLFFTGKWCVPCRIMKREVFADKEVMKAINAQVVPIMIDIDDPNSQELVKRYKIGGTPITIFTDPQGNVLDYAVGKIDKTEFLEMLEKLRAAPMGFKQ</sequence>
<organism evidence="4 5">
    <name type="scientific">Mangrovibacterium diazotrophicum</name>
    <dbReference type="NCBI Taxonomy" id="1261403"/>
    <lineage>
        <taxon>Bacteria</taxon>
        <taxon>Pseudomonadati</taxon>
        <taxon>Bacteroidota</taxon>
        <taxon>Bacteroidia</taxon>
        <taxon>Marinilabiliales</taxon>
        <taxon>Prolixibacteraceae</taxon>
        <taxon>Mangrovibacterium</taxon>
    </lineage>
</organism>
<dbReference type="InterPro" id="IPR036249">
    <property type="entry name" value="Thioredoxin-like_sf"/>
</dbReference>
<dbReference type="EMBL" id="RAPN01000005">
    <property type="protein sequence ID" value="RKD86139.1"/>
    <property type="molecule type" value="Genomic_DNA"/>
</dbReference>
<dbReference type="RefSeq" id="WP_120275488.1">
    <property type="nucleotide sequence ID" value="NZ_RAPN01000005.1"/>
</dbReference>
<evidence type="ECO:0000313" key="4">
    <source>
        <dbReference type="EMBL" id="RKD86139.1"/>
    </source>
</evidence>
<evidence type="ECO:0000313" key="5">
    <source>
        <dbReference type="Proteomes" id="UP000283387"/>
    </source>
</evidence>
<keyword evidence="2" id="KW-1133">Transmembrane helix</keyword>
<dbReference type="GO" id="GO:0015035">
    <property type="term" value="F:protein-disulfide reductase activity"/>
    <property type="evidence" value="ECO:0007669"/>
    <property type="project" value="TreeGrafter"/>
</dbReference>
<feature type="domain" description="Thioredoxin" evidence="3">
    <location>
        <begin position="34"/>
        <end position="161"/>
    </location>
</feature>
<gene>
    <name evidence="4" type="ORF">BC643_4456</name>
</gene>
<dbReference type="InterPro" id="IPR012336">
    <property type="entry name" value="Thioredoxin-like_fold"/>
</dbReference>
<name>A0A419VVF3_9BACT</name>
<dbReference type="Pfam" id="PF13098">
    <property type="entry name" value="Thioredoxin_2"/>
    <property type="match status" value="1"/>
</dbReference>
<keyword evidence="2" id="KW-0812">Transmembrane</keyword>
<evidence type="ECO:0000259" key="3">
    <source>
        <dbReference type="PROSITE" id="PS51352"/>
    </source>
</evidence>
<dbReference type="Proteomes" id="UP000283387">
    <property type="component" value="Unassembled WGS sequence"/>
</dbReference>
<dbReference type="InterPro" id="IPR017937">
    <property type="entry name" value="Thioredoxin_CS"/>
</dbReference>
<dbReference type="PROSITE" id="PS51352">
    <property type="entry name" value="THIOREDOXIN_2"/>
    <property type="match status" value="1"/>
</dbReference>
<keyword evidence="5" id="KW-1185">Reference proteome</keyword>
<comment type="caution">
    <text evidence="4">The sequence shown here is derived from an EMBL/GenBank/DDBJ whole genome shotgun (WGS) entry which is preliminary data.</text>
</comment>
<dbReference type="Gene3D" id="3.40.30.10">
    <property type="entry name" value="Glutaredoxin"/>
    <property type="match status" value="1"/>
</dbReference>
<feature type="transmembrane region" description="Helical" evidence="2">
    <location>
        <begin position="23"/>
        <end position="41"/>
    </location>
</feature>
<accession>A0A419VVF3</accession>
<dbReference type="GO" id="GO:0016853">
    <property type="term" value="F:isomerase activity"/>
    <property type="evidence" value="ECO:0007669"/>
    <property type="project" value="UniProtKB-KW"/>
</dbReference>